<dbReference type="NCBIfam" id="TIGR01007">
    <property type="entry name" value="eps_fam"/>
    <property type="match status" value="1"/>
</dbReference>
<evidence type="ECO:0000256" key="6">
    <source>
        <dbReference type="ARBA" id="ARBA00022519"/>
    </source>
</evidence>
<feature type="coiled-coil region" evidence="16">
    <location>
        <begin position="330"/>
        <end position="378"/>
    </location>
</feature>
<organism evidence="21 22">
    <name type="scientific">Desulfomicrobium baculatum (strain DSM 4028 / VKM B-1378 / X)</name>
    <name type="common">Desulfovibrio baculatus</name>
    <dbReference type="NCBI Taxonomy" id="525897"/>
    <lineage>
        <taxon>Bacteria</taxon>
        <taxon>Pseudomonadati</taxon>
        <taxon>Thermodesulfobacteriota</taxon>
        <taxon>Desulfovibrionia</taxon>
        <taxon>Desulfovibrionales</taxon>
        <taxon>Desulfomicrobiaceae</taxon>
        <taxon>Desulfomicrobium</taxon>
    </lineage>
</organism>
<keyword evidence="16" id="KW-0175">Coiled coil</keyword>
<keyword evidence="8 17" id="KW-0812">Transmembrane</keyword>
<feature type="coiled-coil region" evidence="16">
    <location>
        <begin position="245"/>
        <end position="272"/>
    </location>
</feature>
<evidence type="ECO:0000256" key="8">
    <source>
        <dbReference type="ARBA" id="ARBA00022692"/>
    </source>
</evidence>
<evidence type="ECO:0000259" key="19">
    <source>
        <dbReference type="Pfam" id="PF13614"/>
    </source>
</evidence>
<evidence type="ECO:0000256" key="2">
    <source>
        <dbReference type="ARBA" id="ARBA00007316"/>
    </source>
</evidence>
<comment type="subcellular location">
    <subcellularLocation>
        <location evidence="1">Cell inner membrane</location>
        <topology evidence="1">Multi-pass membrane protein</topology>
    </subcellularLocation>
</comment>
<feature type="domain" description="AAA" evidence="19">
    <location>
        <begin position="566"/>
        <end position="700"/>
    </location>
</feature>
<keyword evidence="11" id="KW-0067">ATP-binding</keyword>
<dbReference type="EMBL" id="CP001629">
    <property type="protein sequence ID" value="ACU89786.1"/>
    <property type="molecule type" value="Genomic_DNA"/>
</dbReference>
<evidence type="ECO:0000256" key="15">
    <source>
        <dbReference type="ARBA" id="ARBA00051245"/>
    </source>
</evidence>
<feature type="domain" description="Polysaccharide chain length determinant N-terminal" evidence="18">
    <location>
        <begin position="42"/>
        <end position="133"/>
    </location>
</feature>
<evidence type="ECO:0000256" key="11">
    <source>
        <dbReference type="ARBA" id="ARBA00022840"/>
    </source>
</evidence>
<comment type="similarity">
    <text evidence="3">Belongs to the etk/wzc family.</text>
</comment>
<dbReference type="InterPro" id="IPR003856">
    <property type="entry name" value="LPS_length_determ_N"/>
</dbReference>
<name>C7LVW8_DESBD</name>
<keyword evidence="7 21" id="KW-0808">Transferase</keyword>
<evidence type="ECO:0000256" key="16">
    <source>
        <dbReference type="SAM" id="Coils"/>
    </source>
</evidence>
<evidence type="ECO:0000256" key="13">
    <source>
        <dbReference type="ARBA" id="ARBA00023136"/>
    </source>
</evidence>
<dbReference type="InterPro" id="IPR005702">
    <property type="entry name" value="Wzc-like_C"/>
</dbReference>
<dbReference type="InterPro" id="IPR027417">
    <property type="entry name" value="P-loop_NTPase"/>
</dbReference>
<evidence type="ECO:0000256" key="9">
    <source>
        <dbReference type="ARBA" id="ARBA00022741"/>
    </source>
</evidence>
<dbReference type="Pfam" id="PF13614">
    <property type="entry name" value="AAA_31"/>
    <property type="match status" value="1"/>
</dbReference>
<dbReference type="InterPro" id="IPR032807">
    <property type="entry name" value="GNVR"/>
</dbReference>
<dbReference type="Proteomes" id="UP000002216">
    <property type="component" value="Chromosome"/>
</dbReference>
<gene>
    <name evidence="21" type="ordered locus">Dbac_1694</name>
</gene>
<evidence type="ECO:0000313" key="22">
    <source>
        <dbReference type="Proteomes" id="UP000002216"/>
    </source>
</evidence>
<keyword evidence="6" id="KW-0997">Cell inner membrane</keyword>
<comment type="similarity">
    <text evidence="2">Belongs to the CpsD/CapB family.</text>
</comment>
<dbReference type="GO" id="GO:0004715">
    <property type="term" value="F:non-membrane spanning protein tyrosine kinase activity"/>
    <property type="evidence" value="ECO:0007669"/>
    <property type="project" value="UniProtKB-EC"/>
</dbReference>
<evidence type="ECO:0000256" key="7">
    <source>
        <dbReference type="ARBA" id="ARBA00022679"/>
    </source>
</evidence>
<dbReference type="SUPFAM" id="SSF52540">
    <property type="entry name" value="P-loop containing nucleoside triphosphate hydrolases"/>
    <property type="match status" value="1"/>
</dbReference>
<dbReference type="AlphaFoldDB" id="C7LVW8"/>
<keyword evidence="13 17" id="KW-0472">Membrane</keyword>
<evidence type="ECO:0000256" key="4">
    <source>
        <dbReference type="ARBA" id="ARBA00011903"/>
    </source>
</evidence>
<accession>C7LVW8</accession>
<dbReference type="CDD" id="cd05387">
    <property type="entry name" value="BY-kinase"/>
    <property type="match status" value="1"/>
</dbReference>
<sequence length="779" mass="86347">MRENGPLDSLPSGSPSFFPAVHPSQAVVHASEFPASFPQAEDEIDLRDCLEVLVRRKWLIGGVLFAVFVTTFIVTLAMTPIYKATGKLEFNLQPPKVTTFEDMLVPQTQTREFMNTQTKLLTSDSLAWRVIETLDLVHNPRFNTEITAEGEDSGGILSDLRRMLTTMPGQGEDLDAQVREAEVQQRLLKVFLDNLEIKAERDTTILNLAFSSPDPALARDVVNTFIGSFIAWQLDKKIGAAGVANEQLRKQVEVARIRLEKSEAEMNAFAQKAGIVSLDSRMNLVYKQLEEINSALALAHAQRLGREALDAQAREVGVSALPMVIDNPLIQELRQQYVQLESQYEDKLVVFKPDYPEARRLKARLDDVASKIRHEESRIQGGIRNDYLVALKNEESLRTQADLAKTSALDLNDRATQYKILEREVETNKEIHQSLLQRGKEIDATVGTDISNIQVVDHALLPVKADKPRIQLNLMLSIGIGLLLGVAAAFLLEFLDNTIKSIDEITDRFGIGILGVLPEAEKKFADRLDRLVVSDPRAGFSEAIRTTRVSIQLSTAAEGGTRTLLITSTSEGEGKSTIAVNMALTFAAAGDRVLIIDADLRRPRLHQVFSPSASGGGGLSELLIGSKSLDDVICATEHENLFFIPAGLVPPNPAELLASRRMRMYLEQLHEDFDRIIIDGPPSVGFADVLVLSSLASGVILISTLGRTHRQALRLFRRSLLNINARLLGTIVNRLNVQNRFGDYYSKYGRYYYHPYAYGDGSTERAQGGVPQLEEPRAS</sequence>
<comment type="catalytic activity">
    <reaction evidence="15">
        <text>L-tyrosyl-[protein] + ATP = O-phospho-L-tyrosyl-[protein] + ADP + H(+)</text>
        <dbReference type="Rhea" id="RHEA:10596"/>
        <dbReference type="Rhea" id="RHEA-COMP:10136"/>
        <dbReference type="Rhea" id="RHEA-COMP:20101"/>
        <dbReference type="ChEBI" id="CHEBI:15378"/>
        <dbReference type="ChEBI" id="CHEBI:30616"/>
        <dbReference type="ChEBI" id="CHEBI:46858"/>
        <dbReference type="ChEBI" id="CHEBI:61978"/>
        <dbReference type="ChEBI" id="CHEBI:456216"/>
        <dbReference type="EC" id="2.7.10.2"/>
    </reaction>
</comment>
<dbReference type="GO" id="GO:0005886">
    <property type="term" value="C:plasma membrane"/>
    <property type="evidence" value="ECO:0007669"/>
    <property type="project" value="UniProtKB-SubCell"/>
</dbReference>
<dbReference type="GO" id="GO:0005524">
    <property type="term" value="F:ATP binding"/>
    <property type="evidence" value="ECO:0007669"/>
    <property type="project" value="UniProtKB-KW"/>
</dbReference>
<dbReference type="Gene3D" id="3.40.50.300">
    <property type="entry name" value="P-loop containing nucleotide triphosphate hydrolases"/>
    <property type="match status" value="1"/>
</dbReference>
<dbReference type="InterPro" id="IPR050445">
    <property type="entry name" value="Bact_polysacc_biosynth/exp"/>
</dbReference>
<evidence type="ECO:0000256" key="14">
    <source>
        <dbReference type="ARBA" id="ARBA00023137"/>
    </source>
</evidence>
<evidence type="ECO:0000259" key="18">
    <source>
        <dbReference type="Pfam" id="PF02706"/>
    </source>
</evidence>
<dbReference type="eggNOG" id="COG0489">
    <property type="taxonomic scope" value="Bacteria"/>
</dbReference>
<feature type="transmembrane region" description="Helical" evidence="17">
    <location>
        <begin position="58"/>
        <end position="78"/>
    </location>
</feature>
<evidence type="ECO:0000256" key="1">
    <source>
        <dbReference type="ARBA" id="ARBA00004429"/>
    </source>
</evidence>
<keyword evidence="12 17" id="KW-1133">Transmembrane helix</keyword>
<dbReference type="Pfam" id="PF02706">
    <property type="entry name" value="Wzz"/>
    <property type="match status" value="1"/>
</dbReference>
<dbReference type="STRING" id="525897.Dbac_1694"/>
<keyword evidence="9" id="KW-0547">Nucleotide-binding</keyword>
<dbReference type="EC" id="2.7.10.2" evidence="4"/>
<dbReference type="eggNOG" id="COG3206">
    <property type="taxonomic scope" value="Bacteria"/>
</dbReference>
<keyword evidence="22" id="KW-1185">Reference proteome</keyword>
<dbReference type="InterPro" id="IPR025669">
    <property type="entry name" value="AAA_dom"/>
</dbReference>
<reference evidence="21 22" key="1">
    <citation type="journal article" date="2009" name="Stand. Genomic Sci.">
        <title>Complete genome sequence of Desulfomicrobium baculatum type strain (X).</title>
        <authorList>
            <person name="Copeland A."/>
            <person name="Spring S."/>
            <person name="Goker M."/>
            <person name="Schneider S."/>
            <person name="Lapidus A."/>
            <person name="Del Rio T.G."/>
            <person name="Tice H."/>
            <person name="Cheng J.F."/>
            <person name="Chen F."/>
            <person name="Nolan M."/>
            <person name="Bruce D."/>
            <person name="Goodwin L."/>
            <person name="Pitluck S."/>
            <person name="Ivanova N."/>
            <person name="Mavrommatis K."/>
            <person name="Ovchinnikova G."/>
            <person name="Pati A."/>
            <person name="Chen A."/>
            <person name="Palaniappan K."/>
            <person name="Land M."/>
            <person name="Hauser L."/>
            <person name="Chang Y.J."/>
            <person name="Jeffries C.C."/>
            <person name="Meincke L."/>
            <person name="Sims D."/>
            <person name="Brettin T."/>
            <person name="Detter J.C."/>
            <person name="Han C."/>
            <person name="Chain P."/>
            <person name="Bristow J."/>
            <person name="Eisen J.A."/>
            <person name="Markowitz V."/>
            <person name="Hugenholtz P."/>
            <person name="Kyrpides N.C."/>
            <person name="Klenk H.P."/>
            <person name="Lucas S."/>
        </authorList>
    </citation>
    <scope>NUCLEOTIDE SEQUENCE [LARGE SCALE GENOMIC DNA]</scope>
    <source>
        <strain evidence="22">DSM 4028 / VKM B-1378 / X</strain>
    </source>
</reference>
<evidence type="ECO:0000256" key="10">
    <source>
        <dbReference type="ARBA" id="ARBA00022777"/>
    </source>
</evidence>
<evidence type="ECO:0000256" key="3">
    <source>
        <dbReference type="ARBA" id="ARBA00008883"/>
    </source>
</evidence>
<evidence type="ECO:0000256" key="17">
    <source>
        <dbReference type="SAM" id="Phobius"/>
    </source>
</evidence>
<dbReference type="KEGG" id="dba:Dbac_1694"/>
<keyword evidence="5" id="KW-1003">Cell membrane</keyword>
<dbReference type="HOGENOM" id="CLU_009912_2_1_7"/>
<dbReference type="OrthoDB" id="9812433at2"/>
<keyword evidence="10" id="KW-0418">Kinase</keyword>
<feature type="domain" description="Tyrosine-protein kinase G-rich" evidence="20">
    <location>
        <begin position="421"/>
        <end position="491"/>
    </location>
</feature>
<keyword evidence="14" id="KW-0829">Tyrosine-protein kinase</keyword>
<dbReference type="PANTHER" id="PTHR32309:SF13">
    <property type="entry name" value="FERRIC ENTEROBACTIN TRANSPORT PROTEIN FEPE"/>
    <property type="match status" value="1"/>
</dbReference>
<dbReference type="PANTHER" id="PTHR32309">
    <property type="entry name" value="TYROSINE-PROTEIN KINASE"/>
    <property type="match status" value="1"/>
</dbReference>
<dbReference type="Pfam" id="PF13807">
    <property type="entry name" value="GNVR"/>
    <property type="match status" value="1"/>
</dbReference>
<protein>
    <recommendedName>
        <fullName evidence="4">non-specific protein-tyrosine kinase</fullName>
        <ecNumber evidence="4">2.7.10.2</ecNumber>
    </recommendedName>
</protein>
<evidence type="ECO:0000259" key="20">
    <source>
        <dbReference type="Pfam" id="PF13807"/>
    </source>
</evidence>
<proteinExistence type="inferred from homology"/>
<evidence type="ECO:0000313" key="21">
    <source>
        <dbReference type="EMBL" id="ACU89786.1"/>
    </source>
</evidence>
<evidence type="ECO:0000256" key="12">
    <source>
        <dbReference type="ARBA" id="ARBA00022989"/>
    </source>
</evidence>
<evidence type="ECO:0000256" key="5">
    <source>
        <dbReference type="ARBA" id="ARBA00022475"/>
    </source>
</evidence>